<evidence type="ECO:0000313" key="1">
    <source>
        <dbReference type="EMBL" id="GBN35546.1"/>
    </source>
</evidence>
<keyword evidence="2" id="KW-1185">Reference proteome</keyword>
<dbReference type="Proteomes" id="UP000499080">
    <property type="component" value="Unassembled WGS sequence"/>
</dbReference>
<evidence type="ECO:0000313" key="2">
    <source>
        <dbReference type="Proteomes" id="UP000499080"/>
    </source>
</evidence>
<name>A0A4Y2NCK9_ARAVE</name>
<protein>
    <submittedName>
        <fullName evidence="1">Uncharacterized protein</fullName>
    </submittedName>
</protein>
<dbReference type="EMBL" id="BGPR01008710">
    <property type="protein sequence ID" value="GBN35546.1"/>
    <property type="molecule type" value="Genomic_DNA"/>
</dbReference>
<comment type="caution">
    <text evidence="1">The sequence shown here is derived from an EMBL/GenBank/DDBJ whole genome shotgun (WGS) entry which is preliminary data.</text>
</comment>
<sequence>MWATEVTAMPMRKLLKLRWGLALSSMTTKPTPGTSEQAHVGEDHLLTVAVSGNSASNENLELGQSVHHKASPG</sequence>
<gene>
    <name evidence="1" type="ORF">AVEN_190700_1</name>
</gene>
<reference evidence="1 2" key="1">
    <citation type="journal article" date="2019" name="Sci. Rep.">
        <title>Orb-weaving spider Araneus ventricosus genome elucidates the spidroin gene catalogue.</title>
        <authorList>
            <person name="Kono N."/>
            <person name="Nakamura H."/>
            <person name="Ohtoshi R."/>
            <person name="Moran D.A.P."/>
            <person name="Shinohara A."/>
            <person name="Yoshida Y."/>
            <person name="Fujiwara M."/>
            <person name="Mori M."/>
            <person name="Tomita M."/>
            <person name="Arakawa K."/>
        </authorList>
    </citation>
    <scope>NUCLEOTIDE SEQUENCE [LARGE SCALE GENOMIC DNA]</scope>
</reference>
<accession>A0A4Y2NCK9</accession>
<organism evidence="1 2">
    <name type="scientific">Araneus ventricosus</name>
    <name type="common">Orbweaver spider</name>
    <name type="synonym">Epeira ventricosa</name>
    <dbReference type="NCBI Taxonomy" id="182803"/>
    <lineage>
        <taxon>Eukaryota</taxon>
        <taxon>Metazoa</taxon>
        <taxon>Ecdysozoa</taxon>
        <taxon>Arthropoda</taxon>
        <taxon>Chelicerata</taxon>
        <taxon>Arachnida</taxon>
        <taxon>Araneae</taxon>
        <taxon>Araneomorphae</taxon>
        <taxon>Entelegynae</taxon>
        <taxon>Araneoidea</taxon>
        <taxon>Araneidae</taxon>
        <taxon>Araneus</taxon>
    </lineage>
</organism>
<proteinExistence type="predicted"/>
<dbReference type="AlphaFoldDB" id="A0A4Y2NCK9"/>